<dbReference type="PANTHER" id="PTHR23416">
    <property type="entry name" value="SIALIC ACID SYNTHASE-RELATED"/>
    <property type="match status" value="1"/>
</dbReference>
<dbReference type="GO" id="GO:0008374">
    <property type="term" value="F:O-acyltransferase activity"/>
    <property type="evidence" value="ECO:0007669"/>
    <property type="project" value="TreeGrafter"/>
</dbReference>
<evidence type="ECO:0000256" key="2">
    <source>
        <dbReference type="ARBA" id="ARBA00022679"/>
    </source>
</evidence>
<name>A0A517MNB6_9BACT</name>
<dbReference type="Gene3D" id="2.160.10.10">
    <property type="entry name" value="Hexapeptide repeat proteins"/>
    <property type="match status" value="1"/>
</dbReference>
<keyword evidence="2 3" id="KW-0808">Transferase</keyword>
<keyword evidence="3" id="KW-0012">Acyltransferase</keyword>
<keyword evidence="4" id="KW-1185">Reference proteome</keyword>
<proteinExistence type="inferred from homology"/>
<accession>A0A517MNB6</accession>
<dbReference type="KEGG" id="rml:FF011L_51720"/>
<dbReference type="AlphaFoldDB" id="A0A517MNB6"/>
<evidence type="ECO:0000313" key="4">
    <source>
        <dbReference type="Proteomes" id="UP000320672"/>
    </source>
</evidence>
<dbReference type="CDD" id="cd04647">
    <property type="entry name" value="LbH_MAT_like"/>
    <property type="match status" value="1"/>
</dbReference>
<reference evidence="3 4" key="1">
    <citation type="submission" date="2019-02" db="EMBL/GenBank/DDBJ databases">
        <title>Deep-cultivation of Planctomycetes and their phenomic and genomic characterization uncovers novel biology.</title>
        <authorList>
            <person name="Wiegand S."/>
            <person name="Jogler M."/>
            <person name="Boedeker C."/>
            <person name="Pinto D."/>
            <person name="Vollmers J."/>
            <person name="Rivas-Marin E."/>
            <person name="Kohn T."/>
            <person name="Peeters S.H."/>
            <person name="Heuer A."/>
            <person name="Rast P."/>
            <person name="Oberbeckmann S."/>
            <person name="Bunk B."/>
            <person name="Jeske O."/>
            <person name="Meyerdierks A."/>
            <person name="Storesund J.E."/>
            <person name="Kallscheuer N."/>
            <person name="Luecker S."/>
            <person name="Lage O.M."/>
            <person name="Pohl T."/>
            <person name="Merkel B.J."/>
            <person name="Hornburger P."/>
            <person name="Mueller R.-W."/>
            <person name="Bruemmer F."/>
            <person name="Labrenz M."/>
            <person name="Spormann A.M."/>
            <person name="Op den Camp H."/>
            <person name="Overmann J."/>
            <person name="Amann R."/>
            <person name="Jetten M.S.M."/>
            <person name="Mascher T."/>
            <person name="Medema M.H."/>
            <person name="Devos D.P."/>
            <person name="Kaster A.-K."/>
            <person name="Ovreas L."/>
            <person name="Rohde M."/>
            <person name="Galperin M.Y."/>
            <person name="Jogler C."/>
        </authorList>
    </citation>
    <scope>NUCLEOTIDE SEQUENCE [LARGE SCALE GENOMIC DNA]</scope>
    <source>
        <strain evidence="3 4">FF011L</strain>
    </source>
</reference>
<dbReference type="OrthoDB" id="272049at2"/>
<dbReference type="RefSeq" id="WP_145354521.1">
    <property type="nucleotide sequence ID" value="NZ_CP036262.1"/>
</dbReference>
<dbReference type="GO" id="GO:0005829">
    <property type="term" value="C:cytosol"/>
    <property type="evidence" value="ECO:0007669"/>
    <property type="project" value="TreeGrafter"/>
</dbReference>
<dbReference type="SUPFAM" id="SSF51161">
    <property type="entry name" value="Trimeric LpxA-like enzymes"/>
    <property type="match status" value="1"/>
</dbReference>
<evidence type="ECO:0000256" key="1">
    <source>
        <dbReference type="ARBA" id="ARBA00007274"/>
    </source>
</evidence>
<comment type="similarity">
    <text evidence="1">Belongs to the transferase hexapeptide repeat family.</text>
</comment>
<dbReference type="InterPro" id="IPR011004">
    <property type="entry name" value="Trimer_LpxA-like_sf"/>
</dbReference>
<dbReference type="EMBL" id="CP036262">
    <property type="protein sequence ID" value="QDS96364.1"/>
    <property type="molecule type" value="Genomic_DNA"/>
</dbReference>
<evidence type="ECO:0000313" key="3">
    <source>
        <dbReference type="EMBL" id="QDS96364.1"/>
    </source>
</evidence>
<sequence length="193" mass="20675">MKSLILAAIRSIAMLLILPWVISHKVWSPLVGVDVSLESHSQWVSLLPGTSGDWLRTAFYRWTLAECHPTVIVGFGALISKAETRLAAHVYIGPRCILGLVTLEADVLLGPAVQIPSGPMTHGIERLDVSIRSQPGQRQRITVGRDSWIGGGSIVLADVQQQTVVGAGSIVTKPTGPRVIVVGNPARPLASRE</sequence>
<dbReference type="InterPro" id="IPR051159">
    <property type="entry name" value="Hexapeptide_acetyltransf"/>
</dbReference>
<dbReference type="Proteomes" id="UP000320672">
    <property type="component" value="Chromosome"/>
</dbReference>
<protein>
    <submittedName>
        <fullName evidence="3">Acetyltransferase</fullName>
        <ecNumber evidence="3">2.3.1.-</ecNumber>
    </submittedName>
</protein>
<gene>
    <name evidence="3" type="ORF">FF011L_51720</name>
</gene>
<organism evidence="3 4">
    <name type="scientific">Roseimaritima multifibrata</name>
    <dbReference type="NCBI Taxonomy" id="1930274"/>
    <lineage>
        <taxon>Bacteria</taxon>
        <taxon>Pseudomonadati</taxon>
        <taxon>Planctomycetota</taxon>
        <taxon>Planctomycetia</taxon>
        <taxon>Pirellulales</taxon>
        <taxon>Pirellulaceae</taxon>
        <taxon>Roseimaritima</taxon>
    </lineage>
</organism>
<dbReference type="PANTHER" id="PTHR23416:SF23">
    <property type="entry name" value="ACETYLTRANSFERASE C18B11.09C-RELATED"/>
    <property type="match status" value="1"/>
</dbReference>
<dbReference type="EC" id="2.3.1.-" evidence="3"/>